<dbReference type="NCBIfam" id="TIGR00220">
    <property type="entry name" value="mscL"/>
    <property type="match status" value="1"/>
</dbReference>
<keyword evidence="4 10" id="KW-1003">Cell membrane</keyword>
<dbReference type="PROSITE" id="PS01327">
    <property type="entry name" value="MSCL"/>
    <property type="match status" value="1"/>
</dbReference>
<feature type="transmembrane region" description="Helical" evidence="10">
    <location>
        <begin position="70"/>
        <end position="92"/>
    </location>
</feature>
<dbReference type="InterPro" id="IPR001185">
    <property type="entry name" value="MS_channel"/>
</dbReference>
<evidence type="ECO:0000256" key="5">
    <source>
        <dbReference type="ARBA" id="ARBA00022692"/>
    </source>
</evidence>
<evidence type="ECO:0000256" key="9">
    <source>
        <dbReference type="ARBA" id="ARBA00023303"/>
    </source>
</evidence>
<dbReference type="GO" id="GO:0005886">
    <property type="term" value="C:plasma membrane"/>
    <property type="evidence" value="ECO:0007669"/>
    <property type="project" value="UniProtKB-SubCell"/>
</dbReference>
<dbReference type="EMBL" id="BQKV01000020">
    <property type="protein sequence ID" value="GJN63868.1"/>
    <property type="molecule type" value="Genomic_DNA"/>
</dbReference>
<dbReference type="PANTHER" id="PTHR30266:SF2">
    <property type="entry name" value="LARGE-CONDUCTANCE MECHANOSENSITIVE CHANNEL"/>
    <property type="match status" value="1"/>
</dbReference>
<dbReference type="Gene3D" id="1.10.1200.120">
    <property type="entry name" value="Large-conductance mechanosensitive channel, MscL, domain 1"/>
    <property type="match status" value="1"/>
</dbReference>
<comment type="subcellular location">
    <subcellularLocation>
        <location evidence="1 10">Cell membrane</location>
        <topology evidence="1 10">Multi-pass membrane protein</topology>
    </subcellularLocation>
</comment>
<evidence type="ECO:0000256" key="7">
    <source>
        <dbReference type="ARBA" id="ARBA00023065"/>
    </source>
</evidence>
<gene>
    <name evidence="10 11" type="primary">mscL</name>
    <name evidence="11" type="ORF">JCM17207_04930</name>
</gene>
<accession>A0AA37MYI4</accession>
<dbReference type="AlphaFoldDB" id="A0AA37MYI4"/>
<sequence>MKKFFQEFKTFAMRGNVLDMAIGVVVGAAFKAIVDSLVNDIISPVIGLFFATDFSAVVLTVRGVDIGIGSFLNAVINFVIVAFSLFVVVKATNAASALYKKKPEPPKAPTTKICPYCQTEIPIKATRCPHCTSELETES</sequence>
<keyword evidence="5 10" id="KW-0812">Transmembrane</keyword>
<organism evidence="11 12">
    <name type="scientific">Faecalibacterium gallinarum</name>
    <dbReference type="NCBI Taxonomy" id="2903556"/>
    <lineage>
        <taxon>Bacteria</taxon>
        <taxon>Bacillati</taxon>
        <taxon>Bacillota</taxon>
        <taxon>Clostridia</taxon>
        <taxon>Eubacteriales</taxon>
        <taxon>Oscillospiraceae</taxon>
        <taxon>Faecalibacterium</taxon>
    </lineage>
</organism>
<comment type="subunit">
    <text evidence="10">Homopentamer.</text>
</comment>
<keyword evidence="12" id="KW-1185">Reference proteome</keyword>
<dbReference type="PANTHER" id="PTHR30266">
    <property type="entry name" value="MECHANOSENSITIVE CHANNEL MSCL"/>
    <property type="match status" value="1"/>
</dbReference>
<comment type="caution">
    <text evidence="11">The sequence shown here is derived from an EMBL/GenBank/DDBJ whole genome shotgun (WGS) entry which is preliminary data.</text>
</comment>
<dbReference type="GO" id="GO:0008381">
    <property type="term" value="F:mechanosensitive monoatomic ion channel activity"/>
    <property type="evidence" value="ECO:0007669"/>
    <property type="project" value="UniProtKB-UniRule"/>
</dbReference>
<comment type="similarity">
    <text evidence="2 10">Belongs to the MscL family.</text>
</comment>
<evidence type="ECO:0000256" key="10">
    <source>
        <dbReference type="HAMAP-Rule" id="MF_00115"/>
    </source>
</evidence>
<protein>
    <recommendedName>
        <fullName evidence="10">Large-conductance mechanosensitive channel</fullName>
    </recommendedName>
</protein>
<dbReference type="InterPro" id="IPR037673">
    <property type="entry name" value="MSC/AndL"/>
</dbReference>
<comment type="function">
    <text evidence="10">Channel that opens in response to stretch forces in the membrane lipid bilayer. May participate in the regulation of osmotic pressure changes within the cell.</text>
</comment>
<dbReference type="InterPro" id="IPR019823">
    <property type="entry name" value="Mechanosensitive_channel_CS"/>
</dbReference>
<name>A0AA37MYI4_9FIRM</name>
<dbReference type="SUPFAM" id="SSF81330">
    <property type="entry name" value="Gated mechanosensitive channel"/>
    <property type="match status" value="1"/>
</dbReference>
<dbReference type="Proteomes" id="UP001055185">
    <property type="component" value="Unassembled WGS sequence"/>
</dbReference>
<evidence type="ECO:0000256" key="4">
    <source>
        <dbReference type="ARBA" id="ARBA00022475"/>
    </source>
</evidence>
<feature type="transmembrane region" description="Helical" evidence="10">
    <location>
        <begin position="45"/>
        <end position="64"/>
    </location>
</feature>
<evidence type="ECO:0000313" key="12">
    <source>
        <dbReference type="Proteomes" id="UP001055185"/>
    </source>
</evidence>
<evidence type="ECO:0000256" key="6">
    <source>
        <dbReference type="ARBA" id="ARBA00022989"/>
    </source>
</evidence>
<evidence type="ECO:0000256" key="1">
    <source>
        <dbReference type="ARBA" id="ARBA00004651"/>
    </source>
</evidence>
<evidence type="ECO:0000256" key="2">
    <source>
        <dbReference type="ARBA" id="ARBA00007254"/>
    </source>
</evidence>
<reference evidence="11" key="1">
    <citation type="journal article" date="2022" name="Int. J. Syst. Evol. Microbiol.">
        <title>Genome-based, phenotypic and chemotaxonomic classification of Faecalibacterium strains: proposal of three novel species Faecalibacterium duncaniae sp. nov., Faecalibacterium hattorii sp. nov. and Faecalibacterium gallinarum sp. nov. .</title>
        <authorList>
            <person name="Sakamoto M."/>
            <person name="Sakurai N."/>
            <person name="Tanno H."/>
            <person name="Iino T."/>
            <person name="Ohkuma M."/>
            <person name="Endo A."/>
        </authorList>
    </citation>
    <scope>NUCLEOTIDE SEQUENCE</scope>
    <source>
        <strain evidence="11">JCM 17207</strain>
    </source>
</reference>
<dbReference type="RefSeq" id="WP_238316120.1">
    <property type="nucleotide sequence ID" value="NZ_BQKV01000020.1"/>
</dbReference>
<keyword evidence="9 10" id="KW-0407">Ion channel</keyword>
<dbReference type="Pfam" id="PF01741">
    <property type="entry name" value="MscL"/>
    <property type="match status" value="1"/>
</dbReference>
<keyword evidence="7 10" id="KW-0406">Ion transport</keyword>
<dbReference type="PRINTS" id="PR01264">
    <property type="entry name" value="MECHCHANNEL"/>
</dbReference>
<evidence type="ECO:0000313" key="11">
    <source>
        <dbReference type="EMBL" id="GJN63868.1"/>
    </source>
</evidence>
<proteinExistence type="inferred from homology"/>
<evidence type="ECO:0000256" key="8">
    <source>
        <dbReference type="ARBA" id="ARBA00023136"/>
    </source>
</evidence>
<feature type="transmembrane region" description="Helical" evidence="10">
    <location>
        <begin position="20"/>
        <end position="38"/>
    </location>
</feature>
<evidence type="ECO:0000256" key="3">
    <source>
        <dbReference type="ARBA" id="ARBA00022448"/>
    </source>
</evidence>
<keyword evidence="3 10" id="KW-0813">Transport</keyword>
<dbReference type="HAMAP" id="MF_00115">
    <property type="entry name" value="MscL"/>
    <property type="match status" value="1"/>
</dbReference>
<keyword evidence="6 10" id="KW-1133">Transmembrane helix</keyword>
<keyword evidence="8 10" id="KW-0472">Membrane</keyword>
<dbReference type="InterPro" id="IPR036019">
    <property type="entry name" value="MscL_channel"/>
</dbReference>